<dbReference type="EMBL" id="CP034235">
    <property type="protein sequence ID" value="QGQ97015.1"/>
    <property type="molecule type" value="Genomic_DNA"/>
</dbReference>
<proteinExistence type="predicted"/>
<protein>
    <submittedName>
        <fullName evidence="1">Uncharacterized protein</fullName>
    </submittedName>
</protein>
<keyword evidence="2" id="KW-1185">Reference proteome</keyword>
<dbReference type="Proteomes" id="UP000426246">
    <property type="component" value="Chromosome"/>
</dbReference>
<accession>A0A6B8RN93</accession>
<dbReference type="AlphaFoldDB" id="A0A6B8RN93"/>
<name>A0A6B8RN93_9BACL</name>
<sequence>MYRPFLQIIHRSTLNFSPEAIAAHQAAKPLPLELESWLKIEVPLSITFDSPQCTHFSAGASLRRLAAKYGANHIQNVCEAQETTSQ</sequence>
<evidence type="ECO:0000313" key="1">
    <source>
        <dbReference type="EMBL" id="QGQ97015.1"/>
    </source>
</evidence>
<evidence type="ECO:0000313" key="2">
    <source>
        <dbReference type="Proteomes" id="UP000426246"/>
    </source>
</evidence>
<reference evidence="2" key="1">
    <citation type="submission" date="2018-11" db="EMBL/GenBank/DDBJ databases">
        <title>Complete genome sequence of Paenibacillus sp. ML311-T8.</title>
        <authorList>
            <person name="Nam Y.-D."/>
            <person name="Kang J."/>
            <person name="Chung W.-H."/>
            <person name="Park Y.S."/>
        </authorList>
    </citation>
    <scope>NUCLEOTIDE SEQUENCE [LARGE SCALE GENOMIC DNA]</scope>
    <source>
        <strain evidence="2">ML311-T8</strain>
    </source>
</reference>
<dbReference type="KEGG" id="ppsc:EHS13_20065"/>
<dbReference type="RefSeq" id="WP_155702114.1">
    <property type="nucleotide sequence ID" value="NZ_CP034235.1"/>
</dbReference>
<organism evidence="1 2">
    <name type="scientific">Paenibacillus psychroresistens</name>
    <dbReference type="NCBI Taxonomy" id="1778678"/>
    <lineage>
        <taxon>Bacteria</taxon>
        <taxon>Bacillati</taxon>
        <taxon>Bacillota</taxon>
        <taxon>Bacilli</taxon>
        <taxon>Bacillales</taxon>
        <taxon>Paenibacillaceae</taxon>
        <taxon>Paenibacillus</taxon>
    </lineage>
</organism>
<gene>
    <name evidence="1" type="ORF">EHS13_20065</name>
</gene>